<dbReference type="Proteomes" id="UP000273675">
    <property type="component" value="Unassembled WGS sequence"/>
</dbReference>
<feature type="transmembrane region" description="Helical" evidence="5">
    <location>
        <begin position="211"/>
        <end position="227"/>
    </location>
</feature>
<dbReference type="PANTHER" id="PTHR37422:SF17">
    <property type="entry name" value="O-ANTIGEN LIGASE"/>
    <property type="match status" value="1"/>
</dbReference>
<dbReference type="AlphaFoldDB" id="A0A495D1T5"/>
<feature type="transmembrane region" description="Helical" evidence="5">
    <location>
        <begin position="31"/>
        <end position="51"/>
    </location>
</feature>
<keyword evidence="7" id="KW-0436">Ligase</keyword>
<dbReference type="OrthoDB" id="4391260at2"/>
<feature type="transmembrane region" description="Helical" evidence="5">
    <location>
        <begin position="143"/>
        <end position="168"/>
    </location>
</feature>
<feature type="domain" description="O-antigen ligase-related" evidence="6">
    <location>
        <begin position="217"/>
        <end position="360"/>
    </location>
</feature>
<organism evidence="7 8">
    <name type="scientific">Maricaulis maris</name>
    <dbReference type="NCBI Taxonomy" id="74318"/>
    <lineage>
        <taxon>Bacteria</taxon>
        <taxon>Pseudomonadati</taxon>
        <taxon>Pseudomonadota</taxon>
        <taxon>Alphaproteobacteria</taxon>
        <taxon>Maricaulales</taxon>
        <taxon>Maricaulaceae</taxon>
        <taxon>Maricaulis</taxon>
    </lineage>
</organism>
<dbReference type="InterPro" id="IPR051533">
    <property type="entry name" value="WaaL-like"/>
</dbReference>
<feature type="transmembrane region" description="Helical" evidence="5">
    <location>
        <begin position="349"/>
        <end position="369"/>
    </location>
</feature>
<proteinExistence type="predicted"/>
<comment type="caution">
    <text evidence="7">The sequence shown here is derived from an EMBL/GenBank/DDBJ whole genome shotgun (WGS) entry which is preliminary data.</text>
</comment>
<evidence type="ECO:0000256" key="3">
    <source>
        <dbReference type="ARBA" id="ARBA00022989"/>
    </source>
</evidence>
<sequence>MSVRGMSLAAAHDPAFLAAWRQAPALKFTSLVEGGLTLLCLFLFSQGLIGPLFADPADPDSSVVLRLIWLPVYAITMVLAVTRPGAMARTLTGNWLMLALVLLTAVSVIWSVAPDTTLRRAFALIMTTFFGFWMAARWSWRGLILLVATTFVGLAVMSTLMALAMPSLGVDHAVHAGAWKGVWWEKNTLGAMMAWGAVACFAALHVDPKRRWIWMAGAVLCCALVLLSTSKTALLALLLGLGGAVGIALCRRGFGFASLMLFLGLTGVAGGVLILLVAPVEFLELLGRDATLTGRTDIWAILSRQAMEVPWTGYGYMAFWANETGPVFWVRQGTDWPVPTAHNGWIETALAIGMPGMVMMLLVFGHALVRAAGRLFRGPETYWTLTFLAMLGLVSISESNLLQQNSISWVLLVATAAKLADRRAV</sequence>
<dbReference type="GO" id="GO:0016874">
    <property type="term" value="F:ligase activity"/>
    <property type="evidence" value="ECO:0007669"/>
    <property type="project" value="UniProtKB-KW"/>
</dbReference>
<evidence type="ECO:0000256" key="2">
    <source>
        <dbReference type="ARBA" id="ARBA00022692"/>
    </source>
</evidence>
<dbReference type="RefSeq" id="WP_121212012.1">
    <property type="nucleotide sequence ID" value="NZ_RBIM01000006.1"/>
</dbReference>
<keyword evidence="4 5" id="KW-0472">Membrane</keyword>
<feature type="transmembrane region" description="Helical" evidence="5">
    <location>
        <begin position="257"/>
        <end position="278"/>
    </location>
</feature>
<evidence type="ECO:0000256" key="4">
    <source>
        <dbReference type="ARBA" id="ARBA00023136"/>
    </source>
</evidence>
<feature type="transmembrane region" description="Helical" evidence="5">
    <location>
        <begin position="94"/>
        <end position="112"/>
    </location>
</feature>
<dbReference type="GO" id="GO:0016020">
    <property type="term" value="C:membrane"/>
    <property type="evidence" value="ECO:0007669"/>
    <property type="project" value="UniProtKB-SubCell"/>
</dbReference>
<name>A0A495D1T5_9PROT</name>
<evidence type="ECO:0000259" key="6">
    <source>
        <dbReference type="Pfam" id="PF04932"/>
    </source>
</evidence>
<gene>
    <name evidence="7" type="ORF">C7435_2599</name>
</gene>
<feature type="transmembrane region" description="Helical" evidence="5">
    <location>
        <begin position="188"/>
        <end position="204"/>
    </location>
</feature>
<accession>A0A495D1T5</accession>
<comment type="subcellular location">
    <subcellularLocation>
        <location evidence="1">Membrane</location>
        <topology evidence="1">Multi-pass membrane protein</topology>
    </subcellularLocation>
</comment>
<dbReference type="PANTHER" id="PTHR37422">
    <property type="entry name" value="TEICHURONIC ACID BIOSYNTHESIS PROTEIN TUAE"/>
    <property type="match status" value="1"/>
</dbReference>
<reference evidence="7 8" key="1">
    <citation type="submission" date="2018-10" db="EMBL/GenBank/DDBJ databases">
        <title>Genomic Encyclopedia of Type Strains, Phase IV (KMG-IV): sequencing the most valuable type-strain genomes for metagenomic binning, comparative biology and taxonomic classification.</title>
        <authorList>
            <person name="Goeker M."/>
        </authorList>
    </citation>
    <scope>NUCLEOTIDE SEQUENCE [LARGE SCALE GENOMIC DNA]</scope>
    <source>
        <strain evidence="7 8">DSM 4734</strain>
    </source>
</reference>
<feature type="transmembrane region" description="Helical" evidence="5">
    <location>
        <begin position="63"/>
        <end position="82"/>
    </location>
</feature>
<feature type="transmembrane region" description="Helical" evidence="5">
    <location>
        <begin position="118"/>
        <end position="136"/>
    </location>
</feature>
<evidence type="ECO:0000256" key="5">
    <source>
        <dbReference type="SAM" id="Phobius"/>
    </source>
</evidence>
<dbReference type="InterPro" id="IPR007016">
    <property type="entry name" value="O-antigen_ligase-rel_domated"/>
</dbReference>
<keyword evidence="2 5" id="KW-0812">Transmembrane</keyword>
<protein>
    <submittedName>
        <fullName evidence="7">O-antigen ligase</fullName>
    </submittedName>
</protein>
<keyword evidence="3 5" id="KW-1133">Transmembrane helix</keyword>
<dbReference type="EMBL" id="RBIM01000006">
    <property type="protein sequence ID" value="RKQ95496.1"/>
    <property type="molecule type" value="Genomic_DNA"/>
</dbReference>
<evidence type="ECO:0000256" key="1">
    <source>
        <dbReference type="ARBA" id="ARBA00004141"/>
    </source>
</evidence>
<evidence type="ECO:0000313" key="8">
    <source>
        <dbReference type="Proteomes" id="UP000273675"/>
    </source>
</evidence>
<dbReference type="Pfam" id="PF04932">
    <property type="entry name" value="Wzy_C"/>
    <property type="match status" value="1"/>
</dbReference>
<feature type="transmembrane region" description="Helical" evidence="5">
    <location>
        <begin position="233"/>
        <end position="250"/>
    </location>
</feature>
<evidence type="ECO:0000313" key="7">
    <source>
        <dbReference type="EMBL" id="RKQ95496.1"/>
    </source>
</evidence>